<proteinExistence type="predicted"/>
<protein>
    <submittedName>
        <fullName evidence="3">Homer</fullName>
    </submittedName>
</protein>
<feature type="transmembrane region" description="Helical" evidence="2">
    <location>
        <begin position="259"/>
        <end position="283"/>
    </location>
</feature>
<gene>
    <name evidence="3" type="ORF">LUZ62_035082</name>
</gene>
<keyword evidence="2" id="KW-1133">Transmembrane helix</keyword>
<evidence type="ECO:0000256" key="2">
    <source>
        <dbReference type="SAM" id="Phobius"/>
    </source>
</evidence>
<dbReference type="PANTHER" id="PTHR36383">
    <property type="entry name" value="OS09G0529350 PROTEIN"/>
    <property type="match status" value="1"/>
</dbReference>
<evidence type="ECO:0000256" key="1">
    <source>
        <dbReference type="SAM" id="Coils"/>
    </source>
</evidence>
<accession>A0AAV8EZR5</accession>
<comment type="caution">
    <text evidence="3">The sequence shown here is derived from an EMBL/GenBank/DDBJ whole genome shotgun (WGS) entry which is preliminary data.</text>
</comment>
<keyword evidence="4" id="KW-1185">Reference proteome</keyword>
<name>A0AAV8EZR5_9POAL</name>
<evidence type="ECO:0000313" key="3">
    <source>
        <dbReference type="EMBL" id="KAJ4783836.1"/>
    </source>
</evidence>
<keyword evidence="2" id="KW-0812">Transmembrane</keyword>
<dbReference type="Proteomes" id="UP001140206">
    <property type="component" value="Chromosome 2"/>
</dbReference>
<feature type="transmembrane region" description="Helical" evidence="2">
    <location>
        <begin position="227"/>
        <end position="247"/>
    </location>
</feature>
<reference evidence="3" key="1">
    <citation type="submission" date="2022-08" db="EMBL/GenBank/DDBJ databases">
        <authorList>
            <person name="Marques A."/>
        </authorList>
    </citation>
    <scope>NUCLEOTIDE SEQUENCE</scope>
    <source>
        <strain evidence="3">RhyPub2mFocal</strain>
        <tissue evidence="3">Leaves</tissue>
    </source>
</reference>
<dbReference type="AlphaFoldDB" id="A0AAV8EZR5"/>
<feature type="coiled-coil region" evidence="1">
    <location>
        <begin position="74"/>
        <end position="142"/>
    </location>
</feature>
<organism evidence="3 4">
    <name type="scientific">Rhynchospora pubera</name>
    <dbReference type="NCBI Taxonomy" id="906938"/>
    <lineage>
        <taxon>Eukaryota</taxon>
        <taxon>Viridiplantae</taxon>
        <taxon>Streptophyta</taxon>
        <taxon>Embryophyta</taxon>
        <taxon>Tracheophyta</taxon>
        <taxon>Spermatophyta</taxon>
        <taxon>Magnoliopsida</taxon>
        <taxon>Liliopsida</taxon>
        <taxon>Poales</taxon>
        <taxon>Cyperaceae</taxon>
        <taxon>Cyperoideae</taxon>
        <taxon>Rhynchosporeae</taxon>
        <taxon>Rhynchospora</taxon>
    </lineage>
</organism>
<keyword evidence="2" id="KW-0472">Membrane</keyword>
<sequence>MHSALLRSLHSLPLKIPKPLPLPLPLPLSKRQLHFQARCSSSNSEELEPGARGMELFSGLVGERVEELLRREENKALIEGLDEASRRVEKAREELESVRKQRDEALKAREYMRQLESQQAEIEESQKELLEAKIMMEEAQKSLSSTFNAKTTGETSNNLERVESIKAAVISSTVGTLASLPISLSQATDFSELILRSSVVLISCALFGVTFRYAVRRDINNIQLKTGTAGAFGFVKGLAGLEVANALELSTDGLISSSVAAAISVTQNVFIFLFAAIALDFCFKMRFLSPFPIRD</sequence>
<dbReference type="EMBL" id="JAMFTS010000002">
    <property type="protein sequence ID" value="KAJ4783836.1"/>
    <property type="molecule type" value="Genomic_DNA"/>
</dbReference>
<keyword evidence="1" id="KW-0175">Coiled coil</keyword>
<evidence type="ECO:0000313" key="4">
    <source>
        <dbReference type="Proteomes" id="UP001140206"/>
    </source>
</evidence>
<dbReference type="PANTHER" id="PTHR36383:SF1">
    <property type="entry name" value="PROTEIN, PUTATIVE-RELATED"/>
    <property type="match status" value="1"/>
</dbReference>
<feature type="transmembrane region" description="Helical" evidence="2">
    <location>
        <begin position="193"/>
        <end position="215"/>
    </location>
</feature>